<evidence type="ECO:0000313" key="11">
    <source>
        <dbReference type="Proteomes" id="UP000228593"/>
    </source>
</evidence>
<dbReference type="RefSeq" id="WP_099917213.1">
    <property type="nucleotide sequence ID" value="NZ_PDOB01000033.1"/>
</dbReference>
<feature type="compositionally biased region" description="Pro residues" evidence="8">
    <location>
        <begin position="183"/>
        <end position="192"/>
    </location>
</feature>
<keyword evidence="3" id="KW-0488">Methylation</keyword>
<keyword evidence="7 9" id="KW-0472">Membrane</keyword>
<comment type="caution">
    <text evidence="10">The sequence shown here is derived from an EMBL/GenBank/DDBJ whole genome shotgun (WGS) entry which is preliminary data.</text>
</comment>
<evidence type="ECO:0000256" key="2">
    <source>
        <dbReference type="ARBA" id="ARBA00022475"/>
    </source>
</evidence>
<evidence type="ECO:0000256" key="3">
    <source>
        <dbReference type="ARBA" id="ARBA00022481"/>
    </source>
</evidence>
<dbReference type="SUPFAM" id="SSF54523">
    <property type="entry name" value="Pili subunits"/>
    <property type="match status" value="1"/>
</dbReference>
<name>A0A2G8SXZ5_9BURK</name>
<protein>
    <submittedName>
        <fullName evidence="10">Type II secretory pathway component PulJ</fullName>
    </submittedName>
</protein>
<evidence type="ECO:0000256" key="8">
    <source>
        <dbReference type="SAM" id="MobiDB-lite"/>
    </source>
</evidence>
<dbReference type="GO" id="GO:0005886">
    <property type="term" value="C:plasma membrane"/>
    <property type="evidence" value="ECO:0007669"/>
    <property type="project" value="UniProtKB-SubCell"/>
</dbReference>
<sequence length="222" mass="24706">MKSAMKRGSRLRGFTLGFTLIELLVAISILAMVAVLGWRGLDGIVRARLALTDQMETTRGMQLAFAQMQSDCEHMAVDRDLLDRRPFLLADDNRMTLVRTSFIENEPMRLQVVAYRVRDGILTRRESIGTRDLLQLDLLWKAATSDADPTPPVALQAGVTGMLIQTWENNQWRQQTQTQGNQQPPPGTPPPVVDVVPTGLQVALQVRQSETPMVKAFLLGGI</sequence>
<dbReference type="InterPro" id="IPR045584">
    <property type="entry name" value="Pilin-like"/>
</dbReference>
<dbReference type="GO" id="GO:0015628">
    <property type="term" value="P:protein secretion by the type II secretion system"/>
    <property type="evidence" value="ECO:0007669"/>
    <property type="project" value="TreeGrafter"/>
</dbReference>
<feature type="transmembrane region" description="Helical" evidence="9">
    <location>
        <begin position="12"/>
        <end position="38"/>
    </location>
</feature>
<dbReference type="PANTHER" id="PTHR39583:SF2">
    <property type="entry name" value="TYPE II SECRETION SYSTEM PROTEIN J"/>
    <property type="match status" value="1"/>
</dbReference>
<comment type="subcellular location">
    <subcellularLocation>
        <location evidence="1">Cell inner membrane</location>
        <topology evidence="1">Single-pass membrane protein</topology>
    </subcellularLocation>
</comment>
<keyword evidence="4" id="KW-0997">Cell inner membrane</keyword>
<evidence type="ECO:0000256" key="1">
    <source>
        <dbReference type="ARBA" id="ARBA00004377"/>
    </source>
</evidence>
<gene>
    <name evidence="10" type="ORF">CR103_17380</name>
</gene>
<dbReference type="PANTHER" id="PTHR39583">
    <property type="entry name" value="TYPE II SECRETION SYSTEM PROTEIN J-RELATED"/>
    <property type="match status" value="1"/>
</dbReference>
<keyword evidence="5 9" id="KW-0812">Transmembrane</keyword>
<evidence type="ECO:0000313" key="10">
    <source>
        <dbReference type="EMBL" id="PIL38583.1"/>
    </source>
</evidence>
<evidence type="ECO:0000256" key="6">
    <source>
        <dbReference type="ARBA" id="ARBA00022989"/>
    </source>
</evidence>
<dbReference type="InterPro" id="IPR051621">
    <property type="entry name" value="T2SS_protein_J"/>
</dbReference>
<keyword evidence="11" id="KW-1185">Reference proteome</keyword>
<evidence type="ECO:0000256" key="5">
    <source>
        <dbReference type="ARBA" id="ARBA00022692"/>
    </source>
</evidence>
<evidence type="ECO:0000256" key="4">
    <source>
        <dbReference type="ARBA" id="ARBA00022519"/>
    </source>
</evidence>
<keyword evidence="2" id="KW-1003">Cell membrane</keyword>
<feature type="region of interest" description="Disordered" evidence="8">
    <location>
        <begin position="173"/>
        <end position="193"/>
    </location>
</feature>
<dbReference type="EMBL" id="PDOB01000033">
    <property type="protein sequence ID" value="PIL38583.1"/>
    <property type="molecule type" value="Genomic_DNA"/>
</dbReference>
<reference evidence="10 11" key="1">
    <citation type="submission" date="2017-10" db="EMBL/GenBank/DDBJ databases">
        <title>Massilia psychrophilum sp. nov., a novel purple-pigmented bacterium isolated from Tianshan glacier, Xinjiang Municipality, China.</title>
        <authorList>
            <person name="Wang H."/>
        </authorList>
    </citation>
    <scope>NUCLEOTIDE SEQUENCE [LARGE SCALE GENOMIC DNA]</scope>
    <source>
        <strain evidence="10 11">JCM 30813</strain>
    </source>
</reference>
<proteinExistence type="predicted"/>
<organism evidence="10 11">
    <name type="scientific">Massilia psychrophila</name>
    <dbReference type="NCBI Taxonomy" id="1603353"/>
    <lineage>
        <taxon>Bacteria</taxon>
        <taxon>Pseudomonadati</taxon>
        <taxon>Pseudomonadota</taxon>
        <taxon>Betaproteobacteria</taxon>
        <taxon>Burkholderiales</taxon>
        <taxon>Oxalobacteraceae</taxon>
        <taxon>Telluria group</taxon>
        <taxon>Massilia</taxon>
    </lineage>
</organism>
<dbReference type="Proteomes" id="UP000228593">
    <property type="component" value="Unassembled WGS sequence"/>
</dbReference>
<evidence type="ECO:0000256" key="9">
    <source>
        <dbReference type="SAM" id="Phobius"/>
    </source>
</evidence>
<dbReference type="InterPro" id="IPR012902">
    <property type="entry name" value="N_methyl_site"/>
</dbReference>
<dbReference type="NCBIfam" id="TIGR02532">
    <property type="entry name" value="IV_pilin_GFxxxE"/>
    <property type="match status" value="1"/>
</dbReference>
<evidence type="ECO:0000256" key="7">
    <source>
        <dbReference type="ARBA" id="ARBA00023136"/>
    </source>
</evidence>
<dbReference type="AlphaFoldDB" id="A0A2G8SXZ5"/>
<dbReference type="OrthoDB" id="9029037at2"/>
<accession>A0A2G8SXZ5</accession>
<keyword evidence="6 9" id="KW-1133">Transmembrane helix</keyword>
<dbReference type="Pfam" id="PF07963">
    <property type="entry name" value="N_methyl"/>
    <property type="match status" value="1"/>
</dbReference>